<sequence>MIRPEDGSTLTGPDTGTAVVARLEALGDRLDTGPDPQYRSRARARLVAMAAVRTPEPAPRPLHRRLLAGRAVDRPPSRWRGRITAGLAGAAVGVTGLAALVAVAAGAQPGDPLYDLKRGTEQTQLALAGDSRGQTLLELAGTRLEELALLIGTGEPALVKHTLLTMDEHTTQGAGWLTGQAVQSRDAAPLDSLSRWTAEQSGGLAVLADDVPASAAPAYGRSTDLLRALATRVEALRGALQCPAGPAVVGDDVLGPVPGSCLTDTPAAVVEEPPGAVPPGAGPATGVPPSAGPSAPAVPSAPPAPAGTPGDEPRTPRHDAPTSSATPTPSGLPRPTLPTLPRPPVPSTGSMPRTPPAPVVAVPLPGPLDVCLPPLITVGEC</sequence>
<feature type="compositionally biased region" description="Low complexity" evidence="1">
    <location>
        <begin position="282"/>
        <end position="298"/>
    </location>
</feature>
<organism evidence="4 5">
    <name type="scientific">Blastococcus carthaginiensis</name>
    <dbReference type="NCBI Taxonomy" id="3050034"/>
    <lineage>
        <taxon>Bacteria</taxon>
        <taxon>Bacillati</taxon>
        <taxon>Actinomycetota</taxon>
        <taxon>Actinomycetes</taxon>
        <taxon>Geodermatophilales</taxon>
        <taxon>Geodermatophilaceae</taxon>
        <taxon>Blastococcus</taxon>
    </lineage>
</organism>
<accession>A0ABT9I743</accession>
<dbReference type="EMBL" id="JASNFN010000001">
    <property type="protein sequence ID" value="MDP5181387.1"/>
    <property type="molecule type" value="Genomic_DNA"/>
</dbReference>
<feature type="compositionally biased region" description="Basic and acidic residues" evidence="1">
    <location>
        <begin position="311"/>
        <end position="320"/>
    </location>
</feature>
<keyword evidence="2" id="KW-0472">Membrane</keyword>
<protein>
    <submittedName>
        <fullName evidence="4">DUF5667 domain-containing protein</fullName>
    </submittedName>
</protein>
<dbReference type="Proteomes" id="UP001233673">
    <property type="component" value="Unassembled WGS sequence"/>
</dbReference>
<gene>
    <name evidence="4" type="ORF">QOZ88_01935</name>
</gene>
<feature type="region of interest" description="Disordered" evidence="1">
    <location>
        <begin position="265"/>
        <end position="358"/>
    </location>
</feature>
<name>A0ABT9I743_9ACTN</name>
<evidence type="ECO:0000259" key="3">
    <source>
        <dbReference type="Pfam" id="PF18915"/>
    </source>
</evidence>
<feature type="transmembrane region" description="Helical" evidence="2">
    <location>
        <begin position="83"/>
        <end position="107"/>
    </location>
</feature>
<dbReference type="Pfam" id="PF18915">
    <property type="entry name" value="DUF5667"/>
    <property type="match status" value="1"/>
</dbReference>
<dbReference type="InterPro" id="IPR043725">
    <property type="entry name" value="DUF5667"/>
</dbReference>
<dbReference type="RefSeq" id="WP_305998139.1">
    <property type="nucleotide sequence ID" value="NZ_JASNFN010000001.1"/>
</dbReference>
<reference evidence="5" key="1">
    <citation type="submission" date="2023-05" db="EMBL/GenBank/DDBJ databases">
        <title>Draft genome of Pseudofrankia sp. BMG5.37.</title>
        <authorList>
            <person name="Gtari M."/>
            <person name="Ghodhbane F."/>
            <person name="Sbissi I."/>
        </authorList>
    </citation>
    <scope>NUCLEOTIDE SEQUENCE [LARGE SCALE GENOMIC DNA]</scope>
    <source>
        <strain evidence="5">BMG 814</strain>
    </source>
</reference>
<feature type="domain" description="DUF5667" evidence="3">
    <location>
        <begin position="107"/>
        <end position="178"/>
    </location>
</feature>
<evidence type="ECO:0000256" key="1">
    <source>
        <dbReference type="SAM" id="MobiDB-lite"/>
    </source>
</evidence>
<keyword evidence="2" id="KW-0812">Transmembrane</keyword>
<evidence type="ECO:0000313" key="5">
    <source>
        <dbReference type="Proteomes" id="UP001233673"/>
    </source>
</evidence>
<proteinExistence type="predicted"/>
<feature type="compositionally biased region" description="Pro residues" evidence="1">
    <location>
        <begin position="330"/>
        <end position="346"/>
    </location>
</feature>
<feature type="compositionally biased region" description="Low complexity" evidence="1">
    <location>
        <begin position="265"/>
        <end position="274"/>
    </location>
</feature>
<keyword evidence="2" id="KW-1133">Transmembrane helix</keyword>
<evidence type="ECO:0000256" key="2">
    <source>
        <dbReference type="SAM" id="Phobius"/>
    </source>
</evidence>
<evidence type="ECO:0000313" key="4">
    <source>
        <dbReference type="EMBL" id="MDP5181387.1"/>
    </source>
</evidence>
<comment type="caution">
    <text evidence="4">The sequence shown here is derived from an EMBL/GenBank/DDBJ whole genome shotgun (WGS) entry which is preliminary data.</text>
</comment>
<keyword evidence="5" id="KW-1185">Reference proteome</keyword>